<dbReference type="EMBL" id="DQ066096">
    <property type="protein sequence ID" value="AAY66733.1"/>
    <property type="molecule type" value="mRNA"/>
</dbReference>
<keyword evidence="1" id="KW-0732">Signal</keyword>
<reference evidence="2" key="1">
    <citation type="submission" date="2005-05" db="EMBL/GenBank/DDBJ databases">
        <authorList>
            <person name="Tseng H.-P."/>
            <person name="Hseu T.-H."/>
            <person name="Buhler D.R."/>
            <person name="Wang W.-D."/>
            <person name="Tsai H.-L."/>
            <person name="Hu C.-H."/>
        </authorList>
    </citation>
    <scope>NUCLEOTIDE SEQUENCE</scope>
    <source>
        <strain evidence="2">ISN-L-92</strain>
        <tissue evidence="2">Salivary glands</tissue>
    </source>
</reference>
<dbReference type="VEuPathDB" id="VectorBase:ISCI007314"/>
<accession>Q4PMM8</accession>
<feature type="signal peptide" evidence="1">
    <location>
        <begin position="1"/>
        <end position="21"/>
    </location>
</feature>
<organism evidence="2">
    <name type="scientific">Ixodes scapularis</name>
    <name type="common">Black-legged tick</name>
    <name type="synonym">Deer tick</name>
    <dbReference type="NCBI Taxonomy" id="6945"/>
    <lineage>
        <taxon>Eukaryota</taxon>
        <taxon>Metazoa</taxon>
        <taxon>Ecdysozoa</taxon>
        <taxon>Arthropoda</taxon>
        <taxon>Chelicerata</taxon>
        <taxon>Arachnida</taxon>
        <taxon>Acari</taxon>
        <taxon>Parasitiformes</taxon>
        <taxon>Ixodida</taxon>
        <taxon>Ixodoidea</taxon>
        <taxon>Ixodidae</taxon>
        <taxon>Ixodinae</taxon>
        <taxon>Ixodes</taxon>
    </lineage>
</organism>
<evidence type="ECO:0000313" key="2">
    <source>
        <dbReference type="EMBL" id="AAY66733.1"/>
    </source>
</evidence>
<feature type="chain" id="PRO_5004240986" evidence="1">
    <location>
        <begin position="22"/>
        <end position="67"/>
    </location>
</feature>
<name>Q4PMM8_IXOSC</name>
<dbReference type="VEuPathDB" id="VectorBase:ISCW007314"/>
<sequence length="67" mass="7528">MRATTLILMAVSLLITANLVGTCIHGNNAYYEAANKYCNKKCSGRSDCDWPCEKCQYNAYQGRKRCV</sequence>
<proteinExistence type="evidence at transcript level"/>
<dbReference type="AlphaFoldDB" id="Q4PMM8"/>
<protein>
    <submittedName>
        <fullName evidence="2">Putative secreted salivary protein</fullName>
    </submittedName>
</protein>
<evidence type="ECO:0000256" key="1">
    <source>
        <dbReference type="SAM" id="SignalP"/>
    </source>
</evidence>
<reference evidence="2" key="2">
    <citation type="journal article" date="2006" name="Insect Biochem. Mol. Biol.">
        <title>An annotated catalog of salivary gland transcripts from Ixodes scapularis ticks.</title>
        <authorList>
            <person name="Ribeiro J.M."/>
            <person name="Alarcon-Chaidez F."/>
            <person name="Francischetti I.M."/>
            <person name="Mans B.J."/>
            <person name="Mather T.N."/>
            <person name="Valenzuela J.G."/>
            <person name="Wikel S.K."/>
        </authorList>
    </citation>
    <scope>NUCLEOTIDE SEQUENCE</scope>
    <source>
        <strain evidence="2">ISN-L-92</strain>
        <tissue evidence="2">Salivary glands</tissue>
    </source>
</reference>